<dbReference type="InterPro" id="IPR016181">
    <property type="entry name" value="Acyl_CoA_acyltransferase"/>
</dbReference>
<gene>
    <name evidence="4" type="ORF">OM076_04595</name>
</gene>
<name>A0A9X3MTQ9_9ACTN</name>
<dbReference type="GO" id="GO:0016747">
    <property type="term" value="F:acyltransferase activity, transferring groups other than amino-acyl groups"/>
    <property type="evidence" value="ECO:0007669"/>
    <property type="project" value="InterPro"/>
</dbReference>
<evidence type="ECO:0000313" key="4">
    <source>
        <dbReference type="EMBL" id="MDA0159533.1"/>
    </source>
</evidence>
<dbReference type="PROSITE" id="PS51186">
    <property type="entry name" value="GNAT"/>
    <property type="match status" value="1"/>
</dbReference>
<comment type="caution">
    <text evidence="4">The sequence shown here is derived from an EMBL/GenBank/DDBJ whole genome shotgun (WGS) entry which is preliminary data.</text>
</comment>
<dbReference type="Proteomes" id="UP001149140">
    <property type="component" value="Unassembled WGS sequence"/>
</dbReference>
<evidence type="ECO:0000256" key="1">
    <source>
        <dbReference type="ARBA" id="ARBA00022679"/>
    </source>
</evidence>
<feature type="domain" description="N-acetyltransferase" evidence="3">
    <location>
        <begin position="1"/>
        <end position="150"/>
    </location>
</feature>
<dbReference type="Gene3D" id="3.40.630.30">
    <property type="match status" value="1"/>
</dbReference>
<dbReference type="AlphaFoldDB" id="A0A9X3MTQ9"/>
<keyword evidence="1" id="KW-0808">Transferase</keyword>
<keyword evidence="2" id="KW-0012">Acyltransferase</keyword>
<dbReference type="PANTHER" id="PTHR43877">
    <property type="entry name" value="AMINOALKYLPHOSPHONATE N-ACETYLTRANSFERASE-RELATED-RELATED"/>
    <property type="match status" value="1"/>
</dbReference>
<evidence type="ECO:0000259" key="3">
    <source>
        <dbReference type="PROSITE" id="PS51186"/>
    </source>
</evidence>
<dbReference type="CDD" id="cd04301">
    <property type="entry name" value="NAT_SF"/>
    <property type="match status" value="1"/>
</dbReference>
<evidence type="ECO:0000256" key="2">
    <source>
        <dbReference type="ARBA" id="ARBA00023315"/>
    </source>
</evidence>
<dbReference type="Pfam" id="PF00583">
    <property type="entry name" value="Acetyltransf_1"/>
    <property type="match status" value="1"/>
</dbReference>
<dbReference type="EMBL" id="JAPDOD010000002">
    <property type="protein sequence ID" value="MDA0159533.1"/>
    <property type="molecule type" value="Genomic_DNA"/>
</dbReference>
<dbReference type="InterPro" id="IPR050832">
    <property type="entry name" value="Bact_Acetyltransf"/>
</dbReference>
<reference evidence="4" key="1">
    <citation type="submission" date="2022-10" db="EMBL/GenBank/DDBJ databases">
        <title>The WGS of Solirubrobacter ginsenosidimutans DSM 21036.</title>
        <authorList>
            <person name="Jiang Z."/>
        </authorList>
    </citation>
    <scope>NUCLEOTIDE SEQUENCE</scope>
    <source>
        <strain evidence="4">DSM 21036</strain>
    </source>
</reference>
<proteinExistence type="predicted"/>
<dbReference type="SUPFAM" id="SSF55729">
    <property type="entry name" value="Acyl-CoA N-acyltransferases (Nat)"/>
    <property type="match status" value="1"/>
</dbReference>
<organism evidence="4 5">
    <name type="scientific">Solirubrobacter ginsenosidimutans</name>
    <dbReference type="NCBI Taxonomy" id="490573"/>
    <lineage>
        <taxon>Bacteria</taxon>
        <taxon>Bacillati</taxon>
        <taxon>Actinomycetota</taxon>
        <taxon>Thermoleophilia</taxon>
        <taxon>Solirubrobacterales</taxon>
        <taxon>Solirubrobacteraceae</taxon>
        <taxon>Solirubrobacter</taxon>
    </lineage>
</organism>
<dbReference type="InterPro" id="IPR000182">
    <property type="entry name" value="GNAT_dom"/>
</dbReference>
<accession>A0A9X3MTQ9</accession>
<sequence>MWTVSPESEHVPDVHALVRDYFAELTVRYFRRPTDEAEIDLTLEEFPANGLGVFLVLRAAGVAAGHLGVYPTGELTRFYVAPEHRRGGGARALLTAAETWARTQQLPRLFLDTRHDLVEARSFYASCGFTEFPPPATSGQFQDHWFEKPL</sequence>
<dbReference type="PANTHER" id="PTHR43877:SF2">
    <property type="entry name" value="AMINOALKYLPHOSPHONATE N-ACETYLTRANSFERASE-RELATED"/>
    <property type="match status" value="1"/>
</dbReference>
<keyword evidence="5" id="KW-1185">Reference proteome</keyword>
<protein>
    <submittedName>
        <fullName evidence="4">GNAT family N-acetyltransferase</fullName>
    </submittedName>
</protein>
<evidence type="ECO:0000313" key="5">
    <source>
        <dbReference type="Proteomes" id="UP001149140"/>
    </source>
</evidence>
<dbReference type="RefSeq" id="WP_270038271.1">
    <property type="nucleotide sequence ID" value="NZ_JAPDOD010000002.1"/>
</dbReference>